<dbReference type="NCBIfam" id="TIGR01352">
    <property type="entry name" value="tonB_Cterm"/>
    <property type="match status" value="2"/>
</dbReference>
<dbReference type="GO" id="GO:0098797">
    <property type="term" value="C:plasma membrane protein complex"/>
    <property type="evidence" value="ECO:0007669"/>
    <property type="project" value="TreeGrafter"/>
</dbReference>
<feature type="domain" description="TonB C-terminal" evidence="12">
    <location>
        <begin position="157"/>
        <end position="252"/>
    </location>
</feature>
<dbReference type="AlphaFoldDB" id="A0A9D5QBL4"/>
<keyword evidence="9" id="KW-0472">Membrane</keyword>
<name>A0A9D5QBL4_UNCW3</name>
<dbReference type="EMBL" id="WJKJ01000004">
    <property type="protein sequence ID" value="MBD3363599.1"/>
    <property type="molecule type" value="Genomic_DNA"/>
</dbReference>
<reference evidence="13" key="1">
    <citation type="submission" date="2019-11" db="EMBL/GenBank/DDBJ databases">
        <title>Microbial mats filling the niche in hypersaline microbial mats.</title>
        <authorList>
            <person name="Wong H.L."/>
            <person name="Macleod F.I."/>
            <person name="White R.A. III"/>
            <person name="Burns B.P."/>
        </authorList>
    </citation>
    <scope>NUCLEOTIDE SEQUENCE</scope>
    <source>
        <strain evidence="13">Bin_327</strain>
    </source>
</reference>
<proteinExistence type="inferred from homology"/>
<dbReference type="InterPro" id="IPR006260">
    <property type="entry name" value="TonB/TolA_C"/>
</dbReference>
<comment type="caution">
    <text evidence="13">The sequence shown here is derived from an EMBL/GenBank/DDBJ whole genome shotgun (WGS) entry which is preliminary data.</text>
</comment>
<evidence type="ECO:0000259" key="12">
    <source>
        <dbReference type="PROSITE" id="PS52015"/>
    </source>
</evidence>
<dbReference type="InterPro" id="IPR037682">
    <property type="entry name" value="TonB_C"/>
</dbReference>
<dbReference type="InterPro" id="IPR051045">
    <property type="entry name" value="TonB-dependent_transducer"/>
</dbReference>
<evidence type="ECO:0000256" key="6">
    <source>
        <dbReference type="ARBA" id="ARBA00022692"/>
    </source>
</evidence>
<feature type="signal peptide" evidence="11">
    <location>
        <begin position="1"/>
        <end position="20"/>
    </location>
</feature>
<evidence type="ECO:0000256" key="8">
    <source>
        <dbReference type="ARBA" id="ARBA00022989"/>
    </source>
</evidence>
<dbReference type="GO" id="GO:0031992">
    <property type="term" value="F:energy transducer activity"/>
    <property type="evidence" value="ECO:0007669"/>
    <property type="project" value="TreeGrafter"/>
</dbReference>
<feature type="compositionally biased region" description="Acidic residues" evidence="10">
    <location>
        <begin position="136"/>
        <end position="147"/>
    </location>
</feature>
<dbReference type="Proteomes" id="UP000630660">
    <property type="component" value="Unassembled WGS sequence"/>
</dbReference>
<evidence type="ECO:0000256" key="1">
    <source>
        <dbReference type="ARBA" id="ARBA00004383"/>
    </source>
</evidence>
<keyword evidence="8" id="KW-1133">Transmembrane helix</keyword>
<dbReference type="GO" id="GO:0015031">
    <property type="term" value="P:protein transport"/>
    <property type="evidence" value="ECO:0007669"/>
    <property type="project" value="UniProtKB-KW"/>
</dbReference>
<evidence type="ECO:0000256" key="9">
    <source>
        <dbReference type="ARBA" id="ARBA00023136"/>
    </source>
</evidence>
<dbReference type="SUPFAM" id="SSF74653">
    <property type="entry name" value="TolA/TonB C-terminal domain"/>
    <property type="match status" value="2"/>
</dbReference>
<keyword evidence="5" id="KW-0997">Cell inner membrane</keyword>
<keyword evidence="7" id="KW-0653">Protein transport</keyword>
<evidence type="ECO:0000256" key="11">
    <source>
        <dbReference type="SAM" id="SignalP"/>
    </source>
</evidence>
<organism evidence="13 14">
    <name type="scientific">candidate division WOR-3 bacterium</name>
    <dbReference type="NCBI Taxonomy" id="2052148"/>
    <lineage>
        <taxon>Bacteria</taxon>
        <taxon>Bacteria division WOR-3</taxon>
    </lineage>
</organism>
<protein>
    <submittedName>
        <fullName evidence="13">TonB family protein</fullName>
    </submittedName>
</protein>
<evidence type="ECO:0000256" key="4">
    <source>
        <dbReference type="ARBA" id="ARBA00022475"/>
    </source>
</evidence>
<gene>
    <name evidence="13" type="ORF">GF359_00120</name>
</gene>
<keyword evidence="6" id="KW-0812">Transmembrane</keyword>
<evidence type="ECO:0000313" key="13">
    <source>
        <dbReference type="EMBL" id="MBD3363599.1"/>
    </source>
</evidence>
<dbReference type="PROSITE" id="PS52015">
    <property type="entry name" value="TONB_CTD"/>
    <property type="match status" value="2"/>
</dbReference>
<keyword evidence="3" id="KW-0813">Transport</keyword>
<keyword evidence="4" id="KW-1003">Cell membrane</keyword>
<sequence length="254" mass="27582">MKRSAVLVIVLLAFAASAFAQDNDVVDFYLVEKKPIPLTQSTPRYPEEAREKGQEGTAIVQALVDTDGTIAETKLIKSSGYEILDNKGLDAAREWTFTPAEHEGKSVKVWVAIPFNFNLPGDGKNESEVSTTADASTEDENEPEVDSTDAPNLYLTPEIKPLEVTKTVEADYSTEMQEKGYEGTVIVNVMIEKDGKVSGAEVLVSSGYAELDEAAKAAALQFEFNPPQHVSGAPVKVEGVLTFTFSLEEEIEGE</sequence>
<feature type="chain" id="PRO_5039459528" evidence="11">
    <location>
        <begin position="21"/>
        <end position="254"/>
    </location>
</feature>
<evidence type="ECO:0000256" key="2">
    <source>
        <dbReference type="ARBA" id="ARBA00006555"/>
    </source>
</evidence>
<dbReference type="Pfam" id="PF03544">
    <property type="entry name" value="TonB_C"/>
    <property type="match status" value="2"/>
</dbReference>
<dbReference type="PANTHER" id="PTHR33446:SF2">
    <property type="entry name" value="PROTEIN TONB"/>
    <property type="match status" value="1"/>
</dbReference>
<evidence type="ECO:0000256" key="5">
    <source>
        <dbReference type="ARBA" id="ARBA00022519"/>
    </source>
</evidence>
<dbReference type="Gene3D" id="3.30.1150.10">
    <property type="match status" value="2"/>
</dbReference>
<evidence type="ECO:0000256" key="10">
    <source>
        <dbReference type="SAM" id="MobiDB-lite"/>
    </source>
</evidence>
<accession>A0A9D5QBL4</accession>
<keyword evidence="11" id="KW-0732">Signal</keyword>
<evidence type="ECO:0000313" key="14">
    <source>
        <dbReference type="Proteomes" id="UP000630660"/>
    </source>
</evidence>
<comment type="similarity">
    <text evidence="2">Belongs to the TonB family.</text>
</comment>
<feature type="domain" description="TonB C-terminal" evidence="12">
    <location>
        <begin position="30"/>
        <end position="126"/>
    </location>
</feature>
<comment type="subcellular location">
    <subcellularLocation>
        <location evidence="1">Cell inner membrane</location>
        <topology evidence="1">Single-pass membrane protein</topology>
        <orientation evidence="1">Periplasmic side</orientation>
    </subcellularLocation>
</comment>
<evidence type="ECO:0000256" key="7">
    <source>
        <dbReference type="ARBA" id="ARBA00022927"/>
    </source>
</evidence>
<feature type="region of interest" description="Disordered" evidence="10">
    <location>
        <begin position="121"/>
        <end position="151"/>
    </location>
</feature>
<dbReference type="GO" id="GO:0055085">
    <property type="term" value="P:transmembrane transport"/>
    <property type="evidence" value="ECO:0007669"/>
    <property type="project" value="InterPro"/>
</dbReference>
<evidence type="ECO:0000256" key="3">
    <source>
        <dbReference type="ARBA" id="ARBA00022448"/>
    </source>
</evidence>
<dbReference type="PANTHER" id="PTHR33446">
    <property type="entry name" value="PROTEIN TONB-RELATED"/>
    <property type="match status" value="1"/>
</dbReference>